<feature type="region of interest" description="Disordered" evidence="1">
    <location>
        <begin position="84"/>
        <end position="200"/>
    </location>
</feature>
<dbReference type="Proteomes" id="UP000076874">
    <property type="component" value="Unassembled WGS sequence"/>
</dbReference>
<dbReference type="EMBL" id="AZHD01000001">
    <property type="protein sequence ID" value="OAA68758.1"/>
    <property type="molecule type" value="Genomic_DNA"/>
</dbReference>
<feature type="compositionally biased region" description="Low complexity" evidence="1">
    <location>
        <begin position="84"/>
        <end position="98"/>
    </location>
</feature>
<protein>
    <submittedName>
        <fullName evidence="2">Uncharacterized protein</fullName>
    </submittedName>
</protein>
<evidence type="ECO:0000313" key="3">
    <source>
        <dbReference type="Proteomes" id="UP000076874"/>
    </source>
</evidence>
<evidence type="ECO:0000256" key="1">
    <source>
        <dbReference type="SAM" id="MobiDB-lite"/>
    </source>
</evidence>
<dbReference type="AlphaFoldDB" id="A0A168AHM3"/>
<evidence type="ECO:0000313" key="2">
    <source>
        <dbReference type="EMBL" id="OAA68758.1"/>
    </source>
</evidence>
<reference evidence="2 3" key="1">
    <citation type="journal article" date="2016" name="Genome Biol. Evol.">
        <title>Divergent and convergent evolution of fungal pathogenicity.</title>
        <authorList>
            <person name="Shang Y."/>
            <person name="Xiao G."/>
            <person name="Zheng P."/>
            <person name="Cen K."/>
            <person name="Zhan S."/>
            <person name="Wang C."/>
        </authorList>
    </citation>
    <scope>NUCLEOTIDE SEQUENCE [LARGE SCALE GENOMIC DNA]</scope>
    <source>
        <strain evidence="2 3">RCEF 264</strain>
    </source>
</reference>
<feature type="compositionally biased region" description="Acidic residues" evidence="1">
    <location>
        <begin position="179"/>
        <end position="188"/>
    </location>
</feature>
<accession>A0A168AHM3</accession>
<keyword evidence="3" id="KW-1185">Reference proteome</keyword>
<comment type="caution">
    <text evidence="2">The sequence shown here is derived from an EMBL/GenBank/DDBJ whole genome shotgun (WGS) entry which is preliminary data.</text>
</comment>
<gene>
    <name evidence="2" type="ORF">SPI_00953</name>
</gene>
<sequence>MSVSDFETPQYVTLGHFLTDIALALVGDASVASPVATLVNKYSAFLPDIMETAENCRADSPEKVLALLQRWDVSATQAATVTPATDAPAAEAPAAEAPTADDSEVAAAANKNDGEDAPTVPDELGTPARAAMKRAAARLEEDSDGSPARLTKLSRIAQRAVLAYQTPETAAEKDSAEERMDEDEDDLTTSDKDQTPSTEE</sequence>
<proteinExistence type="predicted"/>
<name>A0A168AHM3_9HYPO</name>
<organism evidence="2 3">
    <name type="scientific">Niveomyces insectorum RCEF 264</name>
    <dbReference type="NCBI Taxonomy" id="1081102"/>
    <lineage>
        <taxon>Eukaryota</taxon>
        <taxon>Fungi</taxon>
        <taxon>Dikarya</taxon>
        <taxon>Ascomycota</taxon>
        <taxon>Pezizomycotina</taxon>
        <taxon>Sordariomycetes</taxon>
        <taxon>Hypocreomycetidae</taxon>
        <taxon>Hypocreales</taxon>
        <taxon>Cordycipitaceae</taxon>
        <taxon>Niveomyces</taxon>
    </lineage>
</organism>